<evidence type="ECO:0000256" key="1">
    <source>
        <dbReference type="ARBA" id="ARBA00022741"/>
    </source>
</evidence>
<comment type="caution">
    <text evidence="8">The sequence shown here is derived from an EMBL/GenBank/DDBJ whole genome shotgun (WGS) entry which is preliminary data.</text>
</comment>
<sequence>MLRQPTTLPTARQAFIKGQPTEDLKPSNSQVGAASAWPEPPTSQPFRHVATTAESRTHQQQADVLGTASAAGVATSLKLELQDWNLPTAILQNLYSQGIRKIYPWQAAALECGGDGSNLVYSAPTSGGKSLVADILLMRRLLSPTLGKRRALRKRAMMILPYLSLVAERSADLAAKLGPAKTTVQGYFGLNDTGTPLMVRGEDVAVCTIEKANVAVNKLIHEKRLGEVACIIIDELHMVSDPSRGNVLEVCLTKLLASPEASAIQIIGMSATMAGLEAMCQWLRARLFVTDFRPVPLQEHAVFSGQIHAKVSCMKLMRGDCPLEPVRSLPGCESSSADTLAALVLEAAEEASPVLVFCASRKSTQTCAQALHARLQASGSSVLLDRRIEREALILGMREAMAGFANLELEQVMQSGIGFHHAGMTSEERRIVEDGYRAGTLLILVATSTVAAGVNLPAKRVILRSLRQGPTTMSRSQYLQMHLQQLLLEAVAVGLVKTPHDVQRLLECTLIYTEASYPTIHATTMQALFKLSKEQHLLMLGMPAKQWKLTAMGRAVYDSVMPPDLAVKMYQELELKILQGFSLHEPLQAIFVLLGAGKTPVTSIFDWSYWHKKFLGLSASSIAVAKRLGIHEAEEWGTAQKLTAAGVSRGELQKLQAELAQLAAMAALMCASAGWWMAEVPMTQLSQQAAAGVRPDLIELSQVPGIRPDEARILHDVHIRSPGQLAAADEERVAEQLAKGLQRTMQDRQQASATIAPRGFSIGKAMAKRHAKRIVSAARIYHLEHGKTAASDAELNSEATQQDPVIQPVQLRARRTDQVQEPLGAQRGMVQVAILGPDIDSATAEQATVMFSKQALAITTFGLNDKQQPMSQAPASVAQAASSTPLQGAAVCGQAMQAVVLLWQAGHAAPGRSGSVLDLFQEILHEASGIVGHNVLPQLHSLDLTVQHLEKVNDTALASCLLTGCQTHHRCSIEQLQARWAHQLCVRLPLLPAAIAEACRTALVVHTAHPLLLRDLEQQPELLQVYRQCAMPMTRLAIGGHGCGPMLVLAELQNFLALESRHRQQCLDDLVKLFGHVPDLDHPASLRKFLQQRLGVAVPFSEAVDDLRSWLVPLQLQAPVEPSKALAVRMLASLIGHQAAWYALQQMALDLGNLEQLTEGSFSSEFEADGVPVTVAVSELRQRNIPLPAEIQAAGEHRLAGLLMSIDHGEPRAALDFESANSPGSKAGWRESLRDHETYGRMQQPQTGCSAAADAHKPKPGAALEPGLCSGAFQWAADIDTDMLDASFAGLALPHKPAPIQQAPGSAFLWMPHSLRGLLHPQGSPGGGNLLVSVMPLHLELVALAHLSCDPILLTALQSQDPSAAVVQHLHSTLKQAEPSSASTSLTKHQLASWRASIEAQDSPNCTLKTLSGRPITINCKGQSKARQAVSTICVEAASDIASCFTVALGEQLGKHRARSSSNWGSTELGMSLGICKPGATGWWCSRPCQSLAGGHCGRTASADSLLTAANPGTMTSNQLLTSFLKLQRQARPAAVPSCHDALCDVASAGLLALAGPQSWQLHRGFADIPAKAADAPKSTAAEKAAPTSRPSTVLEAKREYRKQQQKQQQQQQGEAGSPKSPSQPQPWPQAEGPDRGLRLPQLPSGPPAPAETVYETRQRVVGTEATVHQLEREDMNLYFPMPASSLTEAFRPRTEGPAALLPPTGCSGLQVTLPMQGPGGPDHSRKHARAT</sequence>
<keyword evidence="4" id="KW-0067">ATP-binding</keyword>
<feature type="domain" description="Helicase C-terminal" evidence="7">
    <location>
        <begin position="339"/>
        <end position="550"/>
    </location>
</feature>
<evidence type="ECO:0008006" key="10">
    <source>
        <dbReference type="Google" id="ProtNLM"/>
    </source>
</evidence>
<protein>
    <recommendedName>
        <fullName evidence="10">DNA-directed DNA polymerase</fullName>
    </recommendedName>
</protein>
<dbReference type="Gene3D" id="1.10.3380.20">
    <property type="match status" value="1"/>
</dbReference>
<keyword evidence="2" id="KW-0378">Hydrolase</keyword>
<evidence type="ECO:0000256" key="5">
    <source>
        <dbReference type="SAM" id="MobiDB-lite"/>
    </source>
</evidence>
<evidence type="ECO:0000256" key="4">
    <source>
        <dbReference type="ARBA" id="ARBA00022840"/>
    </source>
</evidence>
<dbReference type="SUPFAM" id="SSF158702">
    <property type="entry name" value="Sec63 N-terminal domain-like"/>
    <property type="match status" value="1"/>
</dbReference>
<feature type="compositionally biased region" description="Low complexity" evidence="5">
    <location>
        <begin position="1606"/>
        <end position="1621"/>
    </location>
</feature>
<gene>
    <name evidence="8" type="ORF">WJX84_011635</name>
</gene>
<feature type="domain" description="Helicase ATP-binding" evidence="6">
    <location>
        <begin position="110"/>
        <end position="291"/>
    </location>
</feature>
<dbReference type="SMART" id="SM00487">
    <property type="entry name" value="DEXDc"/>
    <property type="match status" value="1"/>
</dbReference>
<dbReference type="Pfam" id="PF00271">
    <property type="entry name" value="Helicase_C"/>
    <property type="match status" value="1"/>
</dbReference>
<dbReference type="InterPro" id="IPR050474">
    <property type="entry name" value="Hel308_SKI2-like"/>
</dbReference>
<organism evidence="8 9">
    <name type="scientific">Apatococcus fuscideae</name>
    <dbReference type="NCBI Taxonomy" id="2026836"/>
    <lineage>
        <taxon>Eukaryota</taxon>
        <taxon>Viridiplantae</taxon>
        <taxon>Chlorophyta</taxon>
        <taxon>core chlorophytes</taxon>
        <taxon>Trebouxiophyceae</taxon>
        <taxon>Chlorellales</taxon>
        <taxon>Chlorellaceae</taxon>
        <taxon>Apatococcus</taxon>
    </lineage>
</organism>
<evidence type="ECO:0000256" key="2">
    <source>
        <dbReference type="ARBA" id="ARBA00022801"/>
    </source>
</evidence>
<evidence type="ECO:0000313" key="8">
    <source>
        <dbReference type="EMBL" id="KAK9848111.1"/>
    </source>
</evidence>
<feature type="region of interest" description="Disordered" evidence="5">
    <location>
        <begin position="1696"/>
        <end position="1732"/>
    </location>
</feature>
<proteinExistence type="predicted"/>
<dbReference type="CDD" id="cd18026">
    <property type="entry name" value="DEXHc_POLQ-like"/>
    <property type="match status" value="1"/>
</dbReference>
<dbReference type="InterPro" id="IPR014001">
    <property type="entry name" value="Helicase_ATP-bd"/>
</dbReference>
<dbReference type="Proteomes" id="UP001485043">
    <property type="component" value="Unassembled WGS sequence"/>
</dbReference>
<keyword evidence="3" id="KW-0347">Helicase</keyword>
<dbReference type="SUPFAM" id="SSF52540">
    <property type="entry name" value="P-loop containing nucleoside triphosphate hydrolases"/>
    <property type="match status" value="2"/>
</dbReference>
<feature type="compositionally biased region" description="Low complexity" evidence="5">
    <location>
        <begin position="1577"/>
        <end position="1587"/>
    </location>
</feature>
<dbReference type="PANTHER" id="PTHR47961">
    <property type="entry name" value="DNA POLYMERASE THETA, PUTATIVE (AFU_ORTHOLOGUE AFUA_1G05260)-RELATED"/>
    <property type="match status" value="1"/>
</dbReference>
<dbReference type="Pfam" id="PF00270">
    <property type="entry name" value="DEAD"/>
    <property type="match status" value="1"/>
</dbReference>
<evidence type="ECO:0000259" key="7">
    <source>
        <dbReference type="PROSITE" id="PS51194"/>
    </source>
</evidence>
<reference evidence="8 9" key="1">
    <citation type="journal article" date="2024" name="Nat. Commun.">
        <title>Phylogenomics reveals the evolutionary origins of lichenization in chlorophyte algae.</title>
        <authorList>
            <person name="Puginier C."/>
            <person name="Libourel C."/>
            <person name="Otte J."/>
            <person name="Skaloud P."/>
            <person name="Haon M."/>
            <person name="Grisel S."/>
            <person name="Petersen M."/>
            <person name="Berrin J.G."/>
            <person name="Delaux P.M."/>
            <person name="Dal Grande F."/>
            <person name="Keller J."/>
        </authorList>
    </citation>
    <scope>NUCLEOTIDE SEQUENCE [LARGE SCALE GENOMIC DNA]</scope>
    <source>
        <strain evidence="8 9">SAG 2523</strain>
    </source>
</reference>
<dbReference type="InterPro" id="IPR027417">
    <property type="entry name" value="P-loop_NTPase"/>
</dbReference>
<feature type="region of interest" description="Disordered" evidence="5">
    <location>
        <begin position="1577"/>
        <end position="1660"/>
    </location>
</feature>
<name>A0AAW1SN38_9CHLO</name>
<dbReference type="InterPro" id="IPR001650">
    <property type="entry name" value="Helicase_C-like"/>
</dbReference>
<evidence type="ECO:0000259" key="6">
    <source>
        <dbReference type="PROSITE" id="PS51192"/>
    </source>
</evidence>
<evidence type="ECO:0000313" key="9">
    <source>
        <dbReference type="Proteomes" id="UP001485043"/>
    </source>
</evidence>
<keyword evidence="1" id="KW-0547">Nucleotide-binding</keyword>
<dbReference type="PROSITE" id="PS51192">
    <property type="entry name" value="HELICASE_ATP_BIND_1"/>
    <property type="match status" value="1"/>
</dbReference>
<dbReference type="EMBL" id="JALJOV010001420">
    <property type="protein sequence ID" value="KAK9848111.1"/>
    <property type="molecule type" value="Genomic_DNA"/>
</dbReference>
<dbReference type="GO" id="GO:0043138">
    <property type="term" value="F:3'-5' DNA helicase activity"/>
    <property type="evidence" value="ECO:0007669"/>
    <property type="project" value="UniProtKB-EC"/>
</dbReference>
<dbReference type="PROSITE" id="PS51194">
    <property type="entry name" value="HELICASE_CTER"/>
    <property type="match status" value="1"/>
</dbReference>
<feature type="compositionally biased region" description="Polar residues" evidence="5">
    <location>
        <begin position="1"/>
        <end position="10"/>
    </location>
</feature>
<dbReference type="SMART" id="SM00490">
    <property type="entry name" value="HELICc"/>
    <property type="match status" value="1"/>
</dbReference>
<dbReference type="InterPro" id="IPR011545">
    <property type="entry name" value="DEAD/DEAH_box_helicase_dom"/>
</dbReference>
<feature type="region of interest" description="Disordered" evidence="5">
    <location>
        <begin position="1"/>
        <end position="43"/>
    </location>
</feature>
<dbReference type="Gene3D" id="3.40.50.300">
    <property type="entry name" value="P-loop containing nucleotide triphosphate hydrolases"/>
    <property type="match status" value="2"/>
</dbReference>
<evidence type="ECO:0000256" key="3">
    <source>
        <dbReference type="ARBA" id="ARBA00022806"/>
    </source>
</evidence>
<dbReference type="GO" id="GO:0003676">
    <property type="term" value="F:nucleic acid binding"/>
    <property type="evidence" value="ECO:0007669"/>
    <property type="project" value="InterPro"/>
</dbReference>
<dbReference type="GO" id="GO:0005524">
    <property type="term" value="F:ATP binding"/>
    <property type="evidence" value="ECO:0007669"/>
    <property type="project" value="UniProtKB-KW"/>
</dbReference>
<keyword evidence="9" id="KW-1185">Reference proteome</keyword>
<dbReference type="PANTHER" id="PTHR47961:SF6">
    <property type="entry name" value="DNA-DIRECTED DNA POLYMERASE"/>
    <property type="match status" value="1"/>
</dbReference>
<dbReference type="GO" id="GO:0016787">
    <property type="term" value="F:hydrolase activity"/>
    <property type="evidence" value="ECO:0007669"/>
    <property type="project" value="UniProtKB-KW"/>
</dbReference>
<accession>A0AAW1SN38</accession>